<dbReference type="AlphaFoldDB" id="A0A1G6V0I8"/>
<dbReference type="Pfam" id="PF12945">
    <property type="entry name" value="PilZNR"/>
    <property type="match status" value="1"/>
</dbReference>
<feature type="domain" description="Type III secretion system flagellar brake protein YcgR PilZN" evidence="2">
    <location>
        <begin position="3"/>
        <end position="92"/>
    </location>
</feature>
<evidence type="ECO:0000259" key="1">
    <source>
        <dbReference type="Pfam" id="PF07238"/>
    </source>
</evidence>
<dbReference type="InterPro" id="IPR009926">
    <property type="entry name" value="T3SS_YcgR_PilZN"/>
</dbReference>
<keyword evidence="3" id="KW-0966">Cell projection</keyword>
<evidence type="ECO:0000313" key="3">
    <source>
        <dbReference type="EMBL" id="SDD47022.1"/>
    </source>
</evidence>
<keyword evidence="4" id="KW-1185">Reference proteome</keyword>
<dbReference type="STRING" id="361279.SAMN05421663_11175"/>
<name>A0A1G6V0I8_9BACI</name>
<gene>
    <name evidence="3" type="ORF">SAMN05421663_11175</name>
</gene>
<dbReference type="SUPFAM" id="SSF141371">
    <property type="entry name" value="PilZ domain-like"/>
    <property type="match status" value="1"/>
</dbReference>
<sequence length="224" mass="25805">MLKIGSTLLLEKTDVSNSEKYLRYRTKVIELADDAIYIDYPINEETKRTDIFPVGTVFKALYVTEEDNAYTFVTTLKGREMLKVPALMLSIPKEGEIRKIQRRQYVRISACTDVALYSEEREINPVSSITLDISGGGLSMLLPENHGFQEKMKVKLYLAYTLQKDGPNFLTAPGHIVRIARNDKSGKILASIQFDNIQERDRQAIIRFCFERQREQRKKGLQMM</sequence>
<evidence type="ECO:0000313" key="4">
    <source>
        <dbReference type="Proteomes" id="UP000198666"/>
    </source>
</evidence>
<organism evidence="3 4">
    <name type="scientific">Terribacillus halophilus</name>
    <dbReference type="NCBI Taxonomy" id="361279"/>
    <lineage>
        <taxon>Bacteria</taxon>
        <taxon>Bacillati</taxon>
        <taxon>Bacillota</taxon>
        <taxon>Bacilli</taxon>
        <taxon>Bacillales</taxon>
        <taxon>Bacillaceae</taxon>
        <taxon>Terribacillus</taxon>
    </lineage>
</organism>
<feature type="domain" description="PilZ" evidence="1">
    <location>
        <begin position="101"/>
        <end position="211"/>
    </location>
</feature>
<keyword evidence="3" id="KW-0282">Flagellum</keyword>
<dbReference type="RefSeq" id="WP_170829740.1">
    <property type="nucleotide sequence ID" value="NZ_FMZB01000011.1"/>
</dbReference>
<dbReference type="Gene3D" id="2.40.10.220">
    <property type="entry name" value="predicted glycosyltransferase like domains"/>
    <property type="match status" value="1"/>
</dbReference>
<dbReference type="EMBL" id="FMZB01000011">
    <property type="protein sequence ID" value="SDD47022.1"/>
    <property type="molecule type" value="Genomic_DNA"/>
</dbReference>
<evidence type="ECO:0000259" key="2">
    <source>
        <dbReference type="Pfam" id="PF12945"/>
    </source>
</evidence>
<accession>A0A1G6V0I8</accession>
<keyword evidence="3" id="KW-0969">Cilium</keyword>
<proteinExistence type="predicted"/>
<dbReference type="InterPro" id="IPR009875">
    <property type="entry name" value="PilZ_domain"/>
</dbReference>
<dbReference type="GO" id="GO:0035438">
    <property type="term" value="F:cyclic-di-GMP binding"/>
    <property type="evidence" value="ECO:0007669"/>
    <property type="project" value="InterPro"/>
</dbReference>
<reference evidence="4" key="1">
    <citation type="submission" date="2016-10" db="EMBL/GenBank/DDBJ databases">
        <authorList>
            <person name="Varghese N."/>
            <person name="Submissions S."/>
        </authorList>
    </citation>
    <scope>NUCLEOTIDE SEQUENCE [LARGE SCALE GENOMIC DNA]</scope>
    <source>
        <strain evidence="4">DSM 21620</strain>
    </source>
</reference>
<dbReference type="Pfam" id="PF07238">
    <property type="entry name" value="PilZ"/>
    <property type="match status" value="1"/>
</dbReference>
<dbReference type="Proteomes" id="UP000198666">
    <property type="component" value="Unassembled WGS sequence"/>
</dbReference>
<protein>
    <submittedName>
        <fullName evidence="3">C-di-GMP-binding flagellar brake protein YcgR, contains PilZNR and PilZ domains</fullName>
    </submittedName>
</protein>